<comment type="caution">
    <text evidence="3">The sequence shown here is derived from an EMBL/GenBank/DDBJ whole genome shotgun (WGS) entry which is preliminary data.</text>
</comment>
<dbReference type="Proteomes" id="UP001152795">
    <property type="component" value="Unassembled WGS sequence"/>
</dbReference>
<feature type="region of interest" description="Disordered" evidence="2">
    <location>
        <begin position="248"/>
        <end position="285"/>
    </location>
</feature>
<evidence type="ECO:0000313" key="3">
    <source>
        <dbReference type="EMBL" id="CAB4025057.1"/>
    </source>
</evidence>
<sequence>LNVTESANGKFNIVLSDGYRSQLHDRGKVKTKSDSVDNDSVGKRKPRAKQQETQLKLKHNKERSNYAKGAKLSRVAAKFNGKLPDNKPKPTVQKSGNSDSTPVNETTAFVTKNELAKLLETLNENNVDNVPAIQNDAPLDLQGPSNKITQLTQMNTKQDEKTKEMNTNENFQVSEKVSNEPENFAPVVKENNPEETVATTKETIKPAAMRSSFAIGAPGLVTNNPHDDKAAKHRQWVKELEQQITEKKEREKQMKRNQSVDVTHRPIETERLGNSPNKQNNESHPLRTTAAVTQFQQETDRSGTGHARGRGLMSILSESEADKQRKKIIEHHKAIELQVEDRRRQKMEERERRLREEAVEDERVAKEREKLQKQFEEEVIKMKEKE</sequence>
<dbReference type="InterPro" id="IPR039183">
    <property type="entry name" value="CCD66"/>
</dbReference>
<feature type="coiled-coil region" evidence="1">
    <location>
        <begin position="337"/>
        <end position="386"/>
    </location>
</feature>
<feature type="compositionally biased region" description="Basic and acidic residues" evidence="2">
    <location>
        <begin position="22"/>
        <end position="35"/>
    </location>
</feature>
<feature type="region of interest" description="Disordered" evidence="2">
    <location>
        <begin position="20"/>
        <end position="104"/>
    </location>
</feature>
<dbReference type="PANTHER" id="PTHR22736">
    <property type="entry name" value="COILED-COIL DOMAIN-CONTAINING PROTEIN 66"/>
    <property type="match status" value="1"/>
</dbReference>
<feature type="compositionally biased region" description="Polar residues" evidence="2">
    <location>
        <begin position="272"/>
        <end position="283"/>
    </location>
</feature>
<feature type="non-terminal residue" evidence="3">
    <location>
        <position position="386"/>
    </location>
</feature>
<dbReference type="GO" id="GO:0005929">
    <property type="term" value="C:cilium"/>
    <property type="evidence" value="ECO:0007669"/>
    <property type="project" value="TreeGrafter"/>
</dbReference>
<keyword evidence="4" id="KW-1185">Reference proteome</keyword>
<feature type="compositionally biased region" description="Basic and acidic residues" evidence="2">
    <location>
        <begin position="262"/>
        <end position="271"/>
    </location>
</feature>
<evidence type="ECO:0000256" key="1">
    <source>
        <dbReference type="SAM" id="Coils"/>
    </source>
</evidence>
<evidence type="ECO:0000313" key="4">
    <source>
        <dbReference type="Proteomes" id="UP001152795"/>
    </source>
</evidence>
<gene>
    <name evidence="3" type="ORF">PACLA_8A021201</name>
</gene>
<feature type="compositionally biased region" description="Polar residues" evidence="2">
    <location>
        <begin position="92"/>
        <end position="104"/>
    </location>
</feature>
<keyword evidence="1" id="KW-0175">Coiled coil</keyword>
<protein>
    <submittedName>
        <fullName evidence="3">Uncharacterized protein</fullName>
    </submittedName>
</protein>
<dbReference type="PANTHER" id="PTHR22736:SF2">
    <property type="entry name" value="COILED-COIL DOMAIN-CONTAINING PROTEIN 66"/>
    <property type="match status" value="1"/>
</dbReference>
<dbReference type="EMBL" id="CACRXK020013383">
    <property type="protein sequence ID" value="CAB4025057.1"/>
    <property type="molecule type" value="Genomic_DNA"/>
</dbReference>
<dbReference type="GO" id="GO:0005874">
    <property type="term" value="C:microtubule"/>
    <property type="evidence" value="ECO:0007669"/>
    <property type="project" value="TreeGrafter"/>
</dbReference>
<reference evidence="3" key="1">
    <citation type="submission" date="2020-04" db="EMBL/GenBank/DDBJ databases">
        <authorList>
            <person name="Alioto T."/>
            <person name="Alioto T."/>
            <person name="Gomez Garrido J."/>
        </authorList>
    </citation>
    <scope>NUCLEOTIDE SEQUENCE</scope>
    <source>
        <strain evidence="3">A484AB</strain>
    </source>
</reference>
<proteinExistence type="predicted"/>
<name>A0A7D9J9G3_PARCT</name>
<dbReference type="Pfam" id="PF15236">
    <property type="entry name" value="CCDC66"/>
    <property type="match status" value="1"/>
</dbReference>
<feature type="non-terminal residue" evidence="3">
    <location>
        <position position="1"/>
    </location>
</feature>
<dbReference type="OrthoDB" id="5976434at2759"/>
<dbReference type="GO" id="GO:0008017">
    <property type="term" value="F:microtubule binding"/>
    <property type="evidence" value="ECO:0007669"/>
    <property type="project" value="TreeGrafter"/>
</dbReference>
<dbReference type="InterPro" id="IPR040467">
    <property type="entry name" value="CCDC66_dom"/>
</dbReference>
<organism evidence="3 4">
    <name type="scientific">Paramuricea clavata</name>
    <name type="common">Red gorgonian</name>
    <name type="synonym">Violescent sea-whip</name>
    <dbReference type="NCBI Taxonomy" id="317549"/>
    <lineage>
        <taxon>Eukaryota</taxon>
        <taxon>Metazoa</taxon>
        <taxon>Cnidaria</taxon>
        <taxon>Anthozoa</taxon>
        <taxon>Octocorallia</taxon>
        <taxon>Malacalcyonacea</taxon>
        <taxon>Plexauridae</taxon>
        <taxon>Paramuricea</taxon>
    </lineage>
</organism>
<evidence type="ECO:0000256" key="2">
    <source>
        <dbReference type="SAM" id="MobiDB-lite"/>
    </source>
</evidence>
<dbReference type="GO" id="GO:0060271">
    <property type="term" value="P:cilium assembly"/>
    <property type="evidence" value="ECO:0007669"/>
    <property type="project" value="TreeGrafter"/>
</dbReference>
<dbReference type="AlphaFoldDB" id="A0A7D9J9G3"/>
<accession>A0A7D9J9G3</accession>